<feature type="transmembrane region" description="Helical" evidence="6">
    <location>
        <begin position="184"/>
        <end position="204"/>
    </location>
</feature>
<dbReference type="InterPro" id="IPR051598">
    <property type="entry name" value="TSUP/Inactive_protease-like"/>
</dbReference>
<evidence type="ECO:0000256" key="2">
    <source>
        <dbReference type="ARBA" id="ARBA00009142"/>
    </source>
</evidence>
<keyword evidence="8" id="KW-1185">Reference proteome</keyword>
<feature type="transmembrane region" description="Helical" evidence="6">
    <location>
        <begin position="95"/>
        <end position="117"/>
    </location>
</feature>
<dbReference type="InterPro" id="IPR002781">
    <property type="entry name" value="TM_pro_TauE-like"/>
</dbReference>
<feature type="transmembrane region" description="Helical" evidence="6">
    <location>
        <begin position="150"/>
        <end position="178"/>
    </location>
</feature>
<organism evidence="7 8">
    <name type="scientific">Pseudonocardia aurantiaca</name>
    <dbReference type="NCBI Taxonomy" id="75290"/>
    <lineage>
        <taxon>Bacteria</taxon>
        <taxon>Bacillati</taxon>
        <taxon>Actinomycetota</taxon>
        <taxon>Actinomycetes</taxon>
        <taxon>Pseudonocardiales</taxon>
        <taxon>Pseudonocardiaceae</taxon>
        <taxon>Pseudonocardia</taxon>
    </lineage>
</organism>
<dbReference type="PANTHER" id="PTHR43701">
    <property type="entry name" value="MEMBRANE TRANSPORTER PROTEIN MJ0441-RELATED"/>
    <property type="match status" value="1"/>
</dbReference>
<dbReference type="Proteomes" id="UP001597145">
    <property type="component" value="Unassembled WGS sequence"/>
</dbReference>
<accession>A0ABW4FVN7</accession>
<comment type="subcellular location">
    <subcellularLocation>
        <location evidence="6">Cell membrane</location>
        <topology evidence="6">Multi-pass membrane protein</topology>
    </subcellularLocation>
    <subcellularLocation>
        <location evidence="1">Membrane</location>
        <topology evidence="1">Multi-pass membrane protein</topology>
    </subcellularLocation>
</comment>
<evidence type="ECO:0000313" key="7">
    <source>
        <dbReference type="EMBL" id="MFD1534565.1"/>
    </source>
</evidence>
<keyword evidence="3 6" id="KW-0812">Transmembrane</keyword>
<evidence type="ECO:0000256" key="3">
    <source>
        <dbReference type="ARBA" id="ARBA00022692"/>
    </source>
</evidence>
<keyword evidence="6" id="KW-1003">Cell membrane</keyword>
<keyword evidence="4 6" id="KW-1133">Transmembrane helix</keyword>
<evidence type="ECO:0000256" key="1">
    <source>
        <dbReference type="ARBA" id="ARBA00004141"/>
    </source>
</evidence>
<evidence type="ECO:0000256" key="6">
    <source>
        <dbReference type="RuleBase" id="RU363041"/>
    </source>
</evidence>
<dbReference type="Pfam" id="PF01925">
    <property type="entry name" value="TauE"/>
    <property type="match status" value="1"/>
</dbReference>
<dbReference type="PANTHER" id="PTHR43701:SF2">
    <property type="entry name" value="MEMBRANE TRANSPORTER PROTEIN YJNA-RELATED"/>
    <property type="match status" value="1"/>
</dbReference>
<protein>
    <recommendedName>
        <fullName evidence="6">Probable membrane transporter protein</fullName>
    </recommendedName>
</protein>
<feature type="transmembrane region" description="Helical" evidence="6">
    <location>
        <begin position="69"/>
        <end position="89"/>
    </location>
</feature>
<reference evidence="8" key="1">
    <citation type="journal article" date="2019" name="Int. J. Syst. Evol. Microbiol.">
        <title>The Global Catalogue of Microorganisms (GCM) 10K type strain sequencing project: providing services to taxonomists for standard genome sequencing and annotation.</title>
        <authorList>
            <consortium name="The Broad Institute Genomics Platform"/>
            <consortium name="The Broad Institute Genome Sequencing Center for Infectious Disease"/>
            <person name="Wu L."/>
            <person name="Ma J."/>
        </authorList>
    </citation>
    <scope>NUCLEOTIDE SEQUENCE [LARGE SCALE GENOMIC DNA]</scope>
    <source>
        <strain evidence="8">JCM 12165</strain>
    </source>
</reference>
<evidence type="ECO:0000256" key="4">
    <source>
        <dbReference type="ARBA" id="ARBA00022989"/>
    </source>
</evidence>
<evidence type="ECO:0000313" key="8">
    <source>
        <dbReference type="Proteomes" id="UP001597145"/>
    </source>
</evidence>
<dbReference type="EMBL" id="JBHUCP010000036">
    <property type="protein sequence ID" value="MFD1534565.1"/>
    <property type="molecule type" value="Genomic_DNA"/>
</dbReference>
<proteinExistence type="inferred from homology"/>
<evidence type="ECO:0000256" key="5">
    <source>
        <dbReference type="ARBA" id="ARBA00023136"/>
    </source>
</evidence>
<feature type="transmembrane region" description="Helical" evidence="6">
    <location>
        <begin position="43"/>
        <end position="62"/>
    </location>
</feature>
<feature type="transmembrane region" description="Helical" evidence="6">
    <location>
        <begin position="12"/>
        <end position="37"/>
    </location>
</feature>
<gene>
    <name evidence="7" type="ORF">ACFSCY_34620</name>
</gene>
<name>A0ABW4FVN7_9PSEU</name>
<comment type="similarity">
    <text evidence="2 6">Belongs to the 4-toluene sulfonate uptake permease (TSUP) (TC 2.A.102) family.</text>
</comment>
<feature type="transmembrane region" description="Helical" evidence="6">
    <location>
        <begin position="246"/>
        <end position="265"/>
    </location>
</feature>
<dbReference type="RefSeq" id="WP_343988695.1">
    <property type="nucleotide sequence ID" value="NZ_BAAAJG010000030.1"/>
</dbReference>
<feature type="transmembrane region" description="Helical" evidence="6">
    <location>
        <begin position="216"/>
        <end position="234"/>
    </location>
</feature>
<keyword evidence="5 6" id="KW-0472">Membrane</keyword>
<sequence>MLTMWGTAAIGLVIGLVVGAFGGGGGVLTVPVLVYLLGQSAQAATASSVVIVGCTAVVGVLARLRAGTIAWRIGLAFGAAGIPAAYLGSVLNQHVAGPVVLLAFAGVTLVAAAAMLLSGGDPEPAEDTTASSAGSGALLTRPRTGTAVRVVGCGAAVGFLTGFLGVGGGFLVVPALVLVLRLPMVAAIGTSLVILSVNAVAALASRAGLAGLDWPVVLPFALAAVLGTLAGKSISDRLSSTLLTRAFGVLLGLVGAFVAVESLGLL</sequence>
<comment type="caution">
    <text evidence="7">The sequence shown here is derived from an EMBL/GenBank/DDBJ whole genome shotgun (WGS) entry which is preliminary data.</text>
</comment>